<gene>
    <name evidence="1" type="ORF">Cni_G14288</name>
</gene>
<dbReference type="Proteomes" id="UP001327560">
    <property type="component" value="Chromosome 4"/>
</dbReference>
<dbReference type="AlphaFoldDB" id="A0AAQ3KBE8"/>
<keyword evidence="2" id="KW-1185">Reference proteome</keyword>
<proteinExistence type="predicted"/>
<accession>A0AAQ3KBE8</accession>
<reference evidence="1 2" key="1">
    <citation type="submission" date="2023-10" db="EMBL/GenBank/DDBJ databases">
        <title>Chromosome-scale genome assembly provides insights into flower coloration mechanisms of Canna indica.</title>
        <authorList>
            <person name="Li C."/>
        </authorList>
    </citation>
    <scope>NUCLEOTIDE SEQUENCE [LARGE SCALE GENOMIC DNA]</scope>
    <source>
        <tissue evidence="1">Flower</tissue>
    </source>
</reference>
<organism evidence="1 2">
    <name type="scientific">Canna indica</name>
    <name type="common">Indian-shot</name>
    <dbReference type="NCBI Taxonomy" id="4628"/>
    <lineage>
        <taxon>Eukaryota</taxon>
        <taxon>Viridiplantae</taxon>
        <taxon>Streptophyta</taxon>
        <taxon>Embryophyta</taxon>
        <taxon>Tracheophyta</taxon>
        <taxon>Spermatophyta</taxon>
        <taxon>Magnoliopsida</taxon>
        <taxon>Liliopsida</taxon>
        <taxon>Zingiberales</taxon>
        <taxon>Cannaceae</taxon>
        <taxon>Canna</taxon>
    </lineage>
</organism>
<evidence type="ECO:0000313" key="2">
    <source>
        <dbReference type="Proteomes" id="UP001327560"/>
    </source>
</evidence>
<dbReference type="EMBL" id="CP136893">
    <property type="protein sequence ID" value="WOL05559.1"/>
    <property type="molecule type" value="Genomic_DNA"/>
</dbReference>
<name>A0AAQ3KBE8_9LILI</name>
<protein>
    <submittedName>
        <fullName evidence="1">Uncharacterized protein</fullName>
    </submittedName>
</protein>
<evidence type="ECO:0000313" key="1">
    <source>
        <dbReference type="EMBL" id="WOL05559.1"/>
    </source>
</evidence>
<sequence length="206" mass="22377">MVGPVCSGESFGGLELRRGCRIGGGASGLDAAAGVQAPEGLQEGRDGLELLLLGCAPARRFRARPAHRVEDDLHPRSAWARRAGRSSTYQGQVGGHRSPLCHCSINHRLLWPVEESRRSHRNLPRGRLNMRCSTIGAAESASLLVIAPHLGQVQERKRCNGAFGGDAVGGRSSGHTNLLRFDALFRWNERSEERTQAVRNGETVRT</sequence>